<comment type="similarity">
    <text evidence="2">Belongs to the disproportionating enzyme family.</text>
</comment>
<name>X0X5F0_9ZZZZ</name>
<evidence type="ECO:0000256" key="2">
    <source>
        <dbReference type="ARBA" id="ARBA00005684"/>
    </source>
</evidence>
<dbReference type="GO" id="GO:0005975">
    <property type="term" value="P:carbohydrate metabolic process"/>
    <property type="evidence" value="ECO:0007669"/>
    <property type="project" value="InterPro"/>
</dbReference>
<comment type="caution">
    <text evidence="9">The sequence shown here is derived from an EMBL/GenBank/DDBJ whole genome shotgun (WGS) entry which is preliminary data.</text>
</comment>
<feature type="non-terminal residue" evidence="9">
    <location>
        <position position="247"/>
    </location>
</feature>
<reference evidence="9" key="1">
    <citation type="journal article" date="2014" name="Front. Microbiol.">
        <title>High frequency of phylogenetically diverse reductive dehalogenase-homologous genes in deep subseafloor sedimentary metagenomes.</title>
        <authorList>
            <person name="Kawai M."/>
            <person name="Futagami T."/>
            <person name="Toyoda A."/>
            <person name="Takaki Y."/>
            <person name="Nishi S."/>
            <person name="Hori S."/>
            <person name="Arai W."/>
            <person name="Tsubouchi T."/>
            <person name="Morono Y."/>
            <person name="Uchiyama I."/>
            <person name="Ito T."/>
            <person name="Fujiyama A."/>
            <person name="Inagaki F."/>
            <person name="Takami H."/>
        </authorList>
    </citation>
    <scope>NUCLEOTIDE SEQUENCE</scope>
    <source>
        <strain evidence="9">Expedition CK06-06</strain>
    </source>
</reference>
<evidence type="ECO:0000256" key="8">
    <source>
        <dbReference type="ARBA" id="ARBA00031501"/>
    </source>
</evidence>
<dbReference type="AlphaFoldDB" id="X0X5F0"/>
<dbReference type="PANTHER" id="PTHR32438:SF5">
    <property type="entry name" value="4-ALPHA-GLUCANOTRANSFERASE DPE1, CHLOROPLASTIC_AMYLOPLASTIC"/>
    <property type="match status" value="1"/>
</dbReference>
<dbReference type="Pfam" id="PF02446">
    <property type="entry name" value="Glyco_hydro_77"/>
    <property type="match status" value="1"/>
</dbReference>
<dbReference type="GO" id="GO:0004134">
    <property type="term" value="F:4-alpha-glucanotransferase activity"/>
    <property type="evidence" value="ECO:0007669"/>
    <property type="project" value="UniProtKB-EC"/>
</dbReference>
<gene>
    <name evidence="9" type="ORF">S01H1_69219</name>
</gene>
<organism evidence="9">
    <name type="scientific">marine sediment metagenome</name>
    <dbReference type="NCBI Taxonomy" id="412755"/>
    <lineage>
        <taxon>unclassified sequences</taxon>
        <taxon>metagenomes</taxon>
        <taxon>ecological metagenomes</taxon>
    </lineage>
</organism>
<protein>
    <recommendedName>
        <fullName evidence="3">4-alpha-glucanotransferase</fullName>
        <ecNumber evidence="3">2.4.1.25</ecNumber>
    </recommendedName>
    <alternativeName>
        <fullName evidence="7">Amylomaltase</fullName>
    </alternativeName>
    <alternativeName>
        <fullName evidence="8">Disproportionating enzyme</fullName>
    </alternativeName>
</protein>
<evidence type="ECO:0000256" key="1">
    <source>
        <dbReference type="ARBA" id="ARBA00000439"/>
    </source>
</evidence>
<evidence type="ECO:0000256" key="6">
    <source>
        <dbReference type="ARBA" id="ARBA00023277"/>
    </source>
</evidence>
<dbReference type="InterPro" id="IPR003385">
    <property type="entry name" value="Glyco_hydro_77"/>
</dbReference>
<proteinExistence type="inferred from homology"/>
<dbReference type="EC" id="2.4.1.25" evidence="3"/>
<evidence type="ECO:0000313" key="9">
    <source>
        <dbReference type="EMBL" id="GAG38255.1"/>
    </source>
</evidence>
<dbReference type="SUPFAM" id="SSF51445">
    <property type="entry name" value="(Trans)glycosidases"/>
    <property type="match status" value="1"/>
</dbReference>
<keyword evidence="5" id="KW-0808">Transferase</keyword>
<dbReference type="Gene3D" id="3.20.20.80">
    <property type="entry name" value="Glycosidases"/>
    <property type="match status" value="1"/>
</dbReference>
<sequence length="247" mass="27771">MPELESCAPARERIASPEFSRALDRLRAATDLDYEQVMRTKQEVLALLHRSFAVQHREQPTPRGRAYQRYLERGGSALRDFATFLALAEHLSPTPGEPGWRRWPARYRSPDSAAVQRFRQEHRESVDFHRWLQFELDRQLSEAAGAARDSGLPIGIYADLAIGSSAGGSDSWAFPDLFAEAANVGAPPDDFAKGGQDWGFPPIDPHRLRAQSYAYWIQMLRASFAHAGALRIDHIMGLFRLRANSGL</sequence>
<accession>X0X5F0</accession>
<evidence type="ECO:0000256" key="4">
    <source>
        <dbReference type="ARBA" id="ARBA00022676"/>
    </source>
</evidence>
<comment type="catalytic activity">
    <reaction evidence="1">
        <text>Transfers a segment of a (1-&gt;4)-alpha-D-glucan to a new position in an acceptor, which may be glucose or a (1-&gt;4)-alpha-D-glucan.</text>
        <dbReference type="EC" id="2.4.1.25"/>
    </reaction>
</comment>
<keyword evidence="4" id="KW-0328">Glycosyltransferase</keyword>
<dbReference type="InterPro" id="IPR017853">
    <property type="entry name" value="GH"/>
</dbReference>
<dbReference type="PANTHER" id="PTHR32438">
    <property type="entry name" value="4-ALPHA-GLUCANOTRANSFERASE DPE1, CHLOROPLASTIC/AMYLOPLASTIC"/>
    <property type="match status" value="1"/>
</dbReference>
<evidence type="ECO:0000256" key="7">
    <source>
        <dbReference type="ARBA" id="ARBA00031423"/>
    </source>
</evidence>
<evidence type="ECO:0000256" key="3">
    <source>
        <dbReference type="ARBA" id="ARBA00012560"/>
    </source>
</evidence>
<keyword evidence="6" id="KW-0119">Carbohydrate metabolism</keyword>
<evidence type="ECO:0000256" key="5">
    <source>
        <dbReference type="ARBA" id="ARBA00022679"/>
    </source>
</evidence>
<dbReference type="EMBL" id="BARS01045942">
    <property type="protein sequence ID" value="GAG38255.1"/>
    <property type="molecule type" value="Genomic_DNA"/>
</dbReference>